<feature type="region of interest" description="Disordered" evidence="3">
    <location>
        <begin position="429"/>
        <end position="451"/>
    </location>
</feature>
<dbReference type="PROSITE" id="PS51257">
    <property type="entry name" value="PROKAR_LIPOPROTEIN"/>
    <property type="match status" value="1"/>
</dbReference>
<keyword evidence="6" id="KW-1185">Reference proteome</keyword>
<dbReference type="Gene3D" id="3.40.50.2300">
    <property type="match status" value="2"/>
</dbReference>
<dbReference type="Proteomes" id="UP000315628">
    <property type="component" value="Unassembled WGS sequence"/>
</dbReference>
<dbReference type="AlphaFoldDB" id="A0A560W9Q3"/>
<dbReference type="PANTHER" id="PTHR47235:SF1">
    <property type="entry name" value="BLR6548 PROTEIN"/>
    <property type="match status" value="1"/>
</dbReference>
<dbReference type="EMBL" id="VIUW01000003">
    <property type="protein sequence ID" value="TWD14349.1"/>
    <property type="molecule type" value="Genomic_DNA"/>
</dbReference>
<evidence type="ECO:0000256" key="1">
    <source>
        <dbReference type="ARBA" id="ARBA00010062"/>
    </source>
</evidence>
<dbReference type="InterPro" id="IPR028082">
    <property type="entry name" value="Peripla_BP_I"/>
</dbReference>
<dbReference type="InterPro" id="IPR028081">
    <property type="entry name" value="Leu-bd"/>
</dbReference>
<keyword evidence="2" id="KW-0732">Signal</keyword>
<comment type="caution">
    <text evidence="5">The sequence shown here is derived from an EMBL/GenBank/DDBJ whole genome shotgun (WGS) entry which is preliminary data.</text>
</comment>
<organism evidence="5 6">
    <name type="scientific">Marihabitans asiaticum</name>
    <dbReference type="NCBI Taxonomy" id="415218"/>
    <lineage>
        <taxon>Bacteria</taxon>
        <taxon>Bacillati</taxon>
        <taxon>Actinomycetota</taxon>
        <taxon>Actinomycetes</taxon>
        <taxon>Micrococcales</taxon>
        <taxon>Intrasporangiaceae</taxon>
        <taxon>Marihabitans</taxon>
    </lineage>
</organism>
<dbReference type="CDD" id="cd06343">
    <property type="entry name" value="PBP1_ABC_ligand_binding-like"/>
    <property type="match status" value="1"/>
</dbReference>
<accession>A0A560W9Q3</accession>
<dbReference type="PANTHER" id="PTHR47235">
    <property type="entry name" value="BLR6548 PROTEIN"/>
    <property type="match status" value="1"/>
</dbReference>
<evidence type="ECO:0000313" key="6">
    <source>
        <dbReference type="Proteomes" id="UP000315628"/>
    </source>
</evidence>
<proteinExistence type="inferred from homology"/>
<reference evidence="5 6" key="1">
    <citation type="submission" date="2019-06" db="EMBL/GenBank/DDBJ databases">
        <title>Sequencing the genomes of 1000 actinobacteria strains.</title>
        <authorList>
            <person name="Klenk H.-P."/>
        </authorList>
    </citation>
    <scope>NUCLEOTIDE SEQUENCE [LARGE SCALE GENOMIC DNA]</scope>
    <source>
        <strain evidence="5 6">DSM 18935</strain>
    </source>
</reference>
<dbReference type="OrthoDB" id="26870at2"/>
<name>A0A560W9Q3_9MICO</name>
<dbReference type="SUPFAM" id="SSF53822">
    <property type="entry name" value="Periplasmic binding protein-like I"/>
    <property type="match status" value="1"/>
</dbReference>
<gene>
    <name evidence="5" type="ORF">FB557_1758</name>
</gene>
<sequence length="451" mass="47979">MKRTTIRAAAATSVAALILAGCGAGGRDGDSGDGGGGGDAAAEGDTTGITDTTIKIGDHKPLTGVAAPGYSEISTGAQAYYDWVNEAGGIHGRTIEYNVKDDGYNPTNTSKVVDELVLKDEVFAIVGGLGTPTHSAVVDFLNQEEVPDLMVSSGAQLWGNDPEKRPWTFGWQPDYEIEGKIMGQYIKENMPDAKVGLFLQGDELGADGEKGLRMYIDDQIVESVEYASGNTDVGPQISKLKASGADLVIGFNTPSYTALSQLVSMKLGYDPQWMYTNVGSDVNLVGSLLAKFSDGSVKDGSSALDGMMTTEYIPGLDTPDDPWVKLWQEVWDKHGEGELTNYRIFGMSQAYAFVSALQASGEDLTRERIVEVIEKDGANWPGPGLAPFRWSEESHLGMSGMAMSQTKGEDYENLTEVLVTDLGDAEITEGDTAAAEDAPPENGIPDVAVVE</sequence>
<evidence type="ECO:0000256" key="2">
    <source>
        <dbReference type="ARBA" id="ARBA00022729"/>
    </source>
</evidence>
<evidence type="ECO:0000313" key="5">
    <source>
        <dbReference type="EMBL" id="TWD14349.1"/>
    </source>
</evidence>
<protein>
    <submittedName>
        <fullName evidence="5">ABC-type branched-subunit amino acid transport system substrate-binding protein</fullName>
    </submittedName>
</protein>
<feature type="domain" description="Leucine-binding protein" evidence="4">
    <location>
        <begin position="53"/>
        <end position="407"/>
    </location>
</feature>
<comment type="similarity">
    <text evidence="1">Belongs to the leucine-binding protein family.</text>
</comment>
<dbReference type="Pfam" id="PF13458">
    <property type="entry name" value="Peripla_BP_6"/>
    <property type="match status" value="1"/>
</dbReference>
<dbReference type="RefSeq" id="WP_144857230.1">
    <property type="nucleotide sequence ID" value="NZ_BAAAYT010000005.1"/>
</dbReference>
<evidence type="ECO:0000256" key="3">
    <source>
        <dbReference type="SAM" id="MobiDB-lite"/>
    </source>
</evidence>
<evidence type="ECO:0000259" key="4">
    <source>
        <dbReference type="Pfam" id="PF13458"/>
    </source>
</evidence>